<dbReference type="InterPro" id="IPR001080">
    <property type="entry name" value="3Fe4S_ferredoxin"/>
</dbReference>
<dbReference type="PROSITE" id="PS00198">
    <property type="entry name" value="4FE4S_FER_1"/>
    <property type="match status" value="1"/>
</dbReference>
<evidence type="ECO:0000256" key="1">
    <source>
        <dbReference type="ARBA" id="ARBA00022448"/>
    </source>
</evidence>
<dbReference type="InterPro" id="IPR051269">
    <property type="entry name" value="Fe-S_cluster_ET"/>
</dbReference>
<keyword evidence="4 6" id="KW-0408">Iron</keyword>
<keyword evidence="2 6" id="KW-0479">Metal-binding</keyword>
<dbReference type="EMBL" id="PFMI01000005">
    <property type="protein sequence ID" value="PIZ01245.1"/>
    <property type="molecule type" value="Genomic_DNA"/>
</dbReference>
<dbReference type="GO" id="GO:0009055">
    <property type="term" value="F:electron transfer activity"/>
    <property type="evidence" value="ECO:0007669"/>
    <property type="project" value="UniProtKB-UniRule"/>
</dbReference>
<accession>A0A2M7RP48</accession>
<comment type="function">
    <text evidence="6">Ferredoxins are iron-sulfur proteins that transfer electrons in a wide variety of metabolic reactions.</text>
</comment>
<name>A0A2M7RP48_9BACT</name>
<comment type="caution">
    <text evidence="8">The sequence shown here is derived from an EMBL/GenBank/DDBJ whole genome shotgun (WGS) entry which is preliminary data.</text>
</comment>
<feature type="domain" description="4Fe-4S ferredoxin-type" evidence="7">
    <location>
        <begin position="1"/>
        <end position="29"/>
    </location>
</feature>
<evidence type="ECO:0000256" key="2">
    <source>
        <dbReference type="ARBA" id="ARBA00022723"/>
    </source>
</evidence>
<evidence type="ECO:0000313" key="8">
    <source>
        <dbReference type="EMBL" id="PIZ01245.1"/>
    </source>
</evidence>
<gene>
    <name evidence="8" type="ORF">COY61_00225</name>
</gene>
<dbReference type="PRINTS" id="PR00352">
    <property type="entry name" value="3FE4SFRDOXIN"/>
</dbReference>
<dbReference type="PANTHER" id="PTHR36923">
    <property type="entry name" value="FERREDOXIN"/>
    <property type="match status" value="1"/>
</dbReference>
<dbReference type="Pfam" id="PF13459">
    <property type="entry name" value="Fer4_15"/>
    <property type="match status" value="1"/>
</dbReference>
<protein>
    <recommendedName>
        <fullName evidence="6">Ferredoxin</fullName>
    </recommendedName>
</protein>
<dbReference type="PROSITE" id="PS51379">
    <property type="entry name" value="4FE4S_FER_2"/>
    <property type="match status" value="1"/>
</dbReference>
<organism evidence="8 9">
    <name type="scientific">bacterium (Candidatus Gribaldobacteria) CG_4_10_14_0_8_um_filter_33_9</name>
    <dbReference type="NCBI Taxonomy" id="2014266"/>
    <lineage>
        <taxon>Bacteria</taxon>
        <taxon>Candidatus Gribaldobacteria</taxon>
    </lineage>
</organism>
<dbReference type="InterPro" id="IPR017900">
    <property type="entry name" value="4Fe4S_Fe_S_CS"/>
</dbReference>
<sequence>MKVILEKSKCVGCGSCISICPLYFEMTEQGKSHLKGTKVNFLDNNNEELEINKEKGCLQEAIENCPSQALKIKN</sequence>
<evidence type="ECO:0000256" key="3">
    <source>
        <dbReference type="ARBA" id="ARBA00022982"/>
    </source>
</evidence>
<evidence type="ECO:0000256" key="5">
    <source>
        <dbReference type="ARBA" id="ARBA00023014"/>
    </source>
</evidence>
<dbReference type="PANTHER" id="PTHR36923:SF3">
    <property type="entry name" value="FERREDOXIN"/>
    <property type="match status" value="1"/>
</dbReference>
<keyword evidence="3 6" id="KW-0249">Electron transport</keyword>
<evidence type="ECO:0000259" key="7">
    <source>
        <dbReference type="PROSITE" id="PS51379"/>
    </source>
</evidence>
<reference evidence="9" key="1">
    <citation type="submission" date="2017-09" db="EMBL/GenBank/DDBJ databases">
        <title>Depth-based differentiation of microbial function through sediment-hosted aquifers and enrichment of novel symbionts in the deep terrestrial subsurface.</title>
        <authorList>
            <person name="Probst A.J."/>
            <person name="Ladd B."/>
            <person name="Jarett J.K."/>
            <person name="Geller-Mcgrath D.E."/>
            <person name="Sieber C.M.K."/>
            <person name="Emerson J.B."/>
            <person name="Anantharaman K."/>
            <person name="Thomas B.C."/>
            <person name="Malmstrom R."/>
            <person name="Stieglmeier M."/>
            <person name="Klingl A."/>
            <person name="Woyke T."/>
            <person name="Ryan C.M."/>
            <person name="Banfield J.F."/>
        </authorList>
    </citation>
    <scope>NUCLEOTIDE SEQUENCE [LARGE SCALE GENOMIC DNA]</scope>
</reference>
<dbReference type="GO" id="GO:0051536">
    <property type="term" value="F:iron-sulfur cluster binding"/>
    <property type="evidence" value="ECO:0007669"/>
    <property type="project" value="UniProtKB-KW"/>
</dbReference>
<dbReference type="Proteomes" id="UP000229371">
    <property type="component" value="Unassembled WGS sequence"/>
</dbReference>
<dbReference type="GO" id="GO:0005506">
    <property type="term" value="F:iron ion binding"/>
    <property type="evidence" value="ECO:0007669"/>
    <property type="project" value="UniProtKB-UniRule"/>
</dbReference>
<evidence type="ECO:0000313" key="9">
    <source>
        <dbReference type="Proteomes" id="UP000229371"/>
    </source>
</evidence>
<evidence type="ECO:0000256" key="4">
    <source>
        <dbReference type="ARBA" id="ARBA00023004"/>
    </source>
</evidence>
<dbReference type="InterPro" id="IPR017896">
    <property type="entry name" value="4Fe4S_Fe-S-bd"/>
</dbReference>
<dbReference type="AlphaFoldDB" id="A0A2M7RP48"/>
<dbReference type="Gene3D" id="3.30.70.20">
    <property type="match status" value="1"/>
</dbReference>
<proteinExistence type="predicted"/>
<evidence type="ECO:0000256" key="6">
    <source>
        <dbReference type="RuleBase" id="RU368020"/>
    </source>
</evidence>
<dbReference type="SUPFAM" id="SSF54862">
    <property type="entry name" value="4Fe-4S ferredoxins"/>
    <property type="match status" value="1"/>
</dbReference>
<keyword evidence="1 6" id="KW-0813">Transport</keyword>
<keyword evidence="5 6" id="KW-0411">Iron-sulfur</keyword>